<reference evidence="7 8" key="1">
    <citation type="journal article" date="2018" name="IMA Fungus">
        <title>IMA Genome-F 9: Draft genome sequence of Annulohypoxylon stygium, Aspergillus mulundensis, Berkeleyomyces basicola (syn. Thielaviopsis basicola), Ceratocystis smalleyi, two Cercospora beticola strains, Coleophoma cylindrospora, Fusarium fracticaudum, Phialophora cf. hyalina, and Morchella septimelata.</title>
        <authorList>
            <person name="Wingfield B.D."/>
            <person name="Bills G.F."/>
            <person name="Dong Y."/>
            <person name="Huang W."/>
            <person name="Nel W.J."/>
            <person name="Swalarsk-Parry B.S."/>
            <person name="Vaghefi N."/>
            <person name="Wilken P.M."/>
            <person name="An Z."/>
            <person name="de Beer Z.W."/>
            <person name="De Vos L."/>
            <person name="Chen L."/>
            <person name="Duong T.A."/>
            <person name="Gao Y."/>
            <person name="Hammerbacher A."/>
            <person name="Kikkert J.R."/>
            <person name="Li Y."/>
            <person name="Li H."/>
            <person name="Li K."/>
            <person name="Li Q."/>
            <person name="Liu X."/>
            <person name="Ma X."/>
            <person name="Naidoo K."/>
            <person name="Pethybridge S.J."/>
            <person name="Sun J."/>
            <person name="Steenkamp E.T."/>
            <person name="van der Nest M.A."/>
            <person name="van Wyk S."/>
            <person name="Wingfield M.J."/>
            <person name="Xiong C."/>
            <person name="Yue Q."/>
            <person name="Zhang X."/>
        </authorList>
    </citation>
    <scope>NUCLEOTIDE SEQUENCE [LARGE SCALE GENOMIC DNA]</scope>
    <source>
        <strain evidence="7 8">BP 5553</strain>
    </source>
</reference>
<dbReference type="Proteomes" id="UP000254866">
    <property type="component" value="Unassembled WGS sequence"/>
</dbReference>
<keyword evidence="3" id="KW-0285">Flavoprotein</keyword>
<dbReference type="Gene3D" id="3.30.9.10">
    <property type="entry name" value="D-Amino Acid Oxidase, subunit A, domain 2"/>
    <property type="match status" value="1"/>
</dbReference>
<dbReference type="Gene3D" id="3.40.50.720">
    <property type="entry name" value="NAD(P)-binding Rossmann-like Domain"/>
    <property type="match status" value="1"/>
</dbReference>
<dbReference type="STRING" id="2656787.A0A370U1U4"/>
<dbReference type="GO" id="GO:0019478">
    <property type="term" value="P:D-amino acid catabolic process"/>
    <property type="evidence" value="ECO:0007669"/>
    <property type="project" value="TreeGrafter"/>
</dbReference>
<dbReference type="SUPFAM" id="SSF54373">
    <property type="entry name" value="FAD-linked reductases, C-terminal domain"/>
    <property type="match status" value="1"/>
</dbReference>
<dbReference type="AlphaFoldDB" id="A0A370U1U4"/>
<dbReference type="GO" id="GO:0003884">
    <property type="term" value="F:D-amino-acid oxidase activity"/>
    <property type="evidence" value="ECO:0007669"/>
    <property type="project" value="InterPro"/>
</dbReference>
<keyword evidence="8" id="KW-1185">Reference proteome</keyword>
<feature type="domain" description="FAD dependent oxidoreductase" evidence="6">
    <location>
        <begin position="7"/>
        <end position="316"/>
    </location>
</feature>
<name>A0A370U1U4_9HELO</name>
<dbReference type="PANTHER" id="PTHR11530:SF11">
    <property type="entry name" value="D-ASPARTATE OXIDASE"/>
    <property type="match status" value="1"/>
</dbReference>
<dbReference type="GO" id="GO:0005737">
    <property type="term" value="C:cytoplasm"/>
    <property type="evidence" value="ECO:0007669"/>
    <property type="project" value="TreeGrafter"/>
</dbReference>
<evidence type="ECO:0000313" key="8">
    <source>
        <dbReference type="Proteomes" id="UP000254866"/>
    </source>
</evidence>
<keyword evidence="5" id="KW-0560">Oxidoreductase</keyword>
<keyword evidence="4" id="KW-0274">FAD</keyword>
<dbReference type="GeneID" id="43594559"/>
<dbReference type="InterPro" id="IPR023209">
    <property type="entry name" value="DAO"/>
</dbReference>
<gene>
    <name evidence="7" type="ORF">BP5553_01710</name>
</gene>
<evidence type="ECO:0000256" key="1">
    <source>
        <dbReference type="ARBA" id="ARBA00001974"/>
    </source>
</evidence>
<dbReference type="PANTHER" id="PTHR11530">
    <property type="entry name" value="D-AMINO ACID OXIDASE"/>
    <property type="match status" value="1"/>
</dbReference>
<dbReference type="SUPFAM" id="SSF51971">
    <property type="entry name" value="Nucleotide-binding domain"/>
    <property type="match status" value="1"/>
</dbReference>
<dbReference type="InterPro" id="IPR006076">
    <property type="entry name" value="FAD-dep_OxRdtase"/>
</dbReference>
<proteinExistence type="inferred from homology"/>
<evidence type="ECO:0000259" key="6">
    <source>
        <dbReference type="Pfam" id="PF01266"/>
    </source>
</evidence>
<accession>A0A370U1U4</accession>
<comment type="caution">
    <text evidence="7">The sequence shown here is derived from an EMBL/GenBank/DDBJ whole genome shotgun (WGS) entry which is preliminary data.</text>
</comment>
<evidence type="ECO:0000256" key="5">
    <source>
        <dbReference type="ARBA" id="ARBA00023002"/>
    </source>
</evidence>
<dbReference type="OrthoDB" id="2015447at2759"/>
<evidence type="ECO:0000256" key="3">
    <source>
        <dbReference type="ARBA" id="ARBA00022630"/>
    </source>
</evidence>
<evidence type="ECO:0000256" key="4">
    <source>
        <dbReference type="ARBA" id="ARBA00022827"/>
    </source>
</evidence>
<organism evidence="7 8">
    <name type="scientific">Venustampulla echinocandica</name>
    <dbReference type="NCBI Taxonomy" id="2656787"/>
    <lineage>
        <taxon>Eukaryota</taxon>
        <taxon>Fungi</taxon>
        <taxon>Dikarya</taxon>
        <taxon>Ascomycota</taxon>
        <taxon>Pezizomycotina</taxon>
        <taxon>Leotiomycetes</taxon>
        <taxon>Helotiales</taxon>
        <taxon>Pleuroascaceae</taxon>
        <taxon>Venustampulla</taxon>
    </lineage>
</organism>
<dbReference type="GO" id="GO:0071949">
    <property type="term" value="F:FAD binding"/>
    <property type="evidence" value="ECO:0007669"/>
    <property type="project" value="InterPro"/>
</dbReference>
<comment type="cofactor">
    <cofactor evidence="1">
        <name>FAD</name>
        <dbReference type="ChEBI" id="CHEBI:57692"/>
    </cofactor>
</comment>
<evidence type="ECO:0000313" key="7">
    <source>
        <dbReference type="EMBL" id="RDL41731.1"/>
    </source>
</evidence>
<dbReference type="RefSeq" id="XP_031874387.1">
    <property type="nucleotide sequence ID" value="XM_032010333.1"/>
</dbReference>
<comment type="similarity">
    <text evidence="2">Belongs to the DAMOX/DASOX family.</text>
</comment>
<sequence>MEHRESVGIIGAGITGLATAYILSSQYNVTVVARDMPGDLGSNWASPWAGAGFHPQVTDNVSLQQMQITCFRFYWSLAQEDPSSGVKVYPMTEYFDNRQDDRDLWYKTLMPGYQVIPPAELPGGISFGIRYTALAMNPLLLLPWLQKRLAHKGVSFIRKEVRSVDEARNVTKAKVIVNASGAGAKAIAGDASVKPLRGQTMFVNSDFQELLMLEGSEYTYVIPRATSGGVILGGVKSDRLDVEVDPELKGDILARVNRITNGAFKEVDLRSVTDIVGFRPGREAGLRVERRGNCIHAYGMGGAGYIYSFGVAERMASDGGLYDETLSGTLQYLISGEHLISQAMSTTQDILPANPPFCCGEIVPPAPISTPTQHVIWDFVQHNSDHELFNQNTQKHRTTILLDCYLCDTDWIIEVQERGVRVIIETRYFIRKPNVPDNVNDFVEMDIEMVNWNVWEKDSDSINWMCNEHAWEDWYWATRVLKRRSKGALPMPDMTERVEVTDTEIRAKFAEEEAMMQRAAARCGLKY</sequence>
<dbReference type="EMBL" id="NPIC01000001">
    <property type="protein sequence ID" value="RDL41731.1"/>
    <property type="molecule type" value="Genomic_DNA"/>
</dbReference>
<protein>
    <recommendedName>
        <fullName evidence="6">FAD dependent oxidoreductase domain-containing protein</fullName>
    </recommendedName>
</protein>
<dbReference type="Pfam" id="PF01266">
    <property type="entry name" value="DAO"/>
    <property type="match status" value="1"/>
</dbReference>
<evidence type="ECO:0000256" key="2">
    <source>
        <dbReference type="ARBA" id="ARBA00006730"/>
    </source>
</evidence>